<gene>
    <name evidence="5" type="ORF">ACK4CT_18015</name>
</gene>
<dbReference type="Gene3D" id="3.40.50.620">
    <property type="entry name" value="HUPs"/>
    <property type="match status" value="2"/>
</dbReference>
<dbReference type="RefSeq" id="WP_409543899.1">
    <property type="nucleotide sequence ID" value="NZ_JBKBDD010000006.1"/>
</dbReference>
<protein>
    <submittedName>
        <fullName evidence="5">Universal stress protein</fullName>
    </submittedName>
</protein>
<feature type="domain" description="UspA" evidence="4">
    <location>
        <begin position="164"/>
        <end position="296"/>
    </location>
</feature>
<evidence type="ECO:0000259" key="4">
    <source>
        <dbReference type="Pfam" id="PF00582"/>
    </source>
</evidence>
<keyword evidence="6" id="KW-1185">Reference proteome</keyword>
<dbReference type="InterPro" id="IPR006016">
    <property type="entry name" value="UspA"/>
</dbReference>
<keyword evidence="3" id="KW-0067">ATP-binding</keyword>
<evidence type="ECO:0000313" key="6">
    <source>
        <dbReference type="Proteomes" id="UP001635816"/>
    </source>
</evidence>
<comment type="similarity">
    <text evidence="1">Belongs to the universal stress protein A family.</text>
</comment>
<dbReference type="InterPro" id="IPR014729">
    <property type="entry name" value="Rossmann-like_a/b/a_fold"/>
</dbReference>
<dbReference type="PRINTS" id="PR01438">
    <property type="entry name" value="UNVRSLSTRESS"/>
</dbReference>
<dbReference type="PANTHER" id="PTHR46268:SF27">
    <property type="entry name" value="UNIVERSAL STRESS PROTEIN RV2623"/>
    <property type="match status" value="1"/>
</dbReference>
<dbReference type="SUPFAM" id="SSF52402">
    <property type="entry name" value="Adenine nucleotide alpha hydrolases-like"/>
    <property type="match status" value="2"/>
</dbReference>
<feature type="domain" description="UspA" evidence="4">
    <location>
        <begin position="10"/>
        <end position="152"/>
    </location>
</feature>
<dbReference type="EMBL" id="JBKBDD010000006">
    <property type="protein sequence ID" value="MFN6545084.1"/>
    <property type="molecule type" value="Genomic_DNA"/>
</dbReference>
<accession>A0ABW9LAT9</accession>
<evidence type="ECO:0000313" key="5">
    <source>
        <dbReference type="EMBL" id="MFN6545084.1"/>
    </source>
</evidence>
<comment type="caution">
    <text evidence="5">The sequence shown here is derived from an EMBL/GenBank/DDBJ whole genome shotgun (WGS) entry which is preliminary data.</text>
</comment>
<organism evidence="5 6">
    <name type="scientific">Mycolicibacterium nivoides</name>
    <dbReference type="NCBI Taxonomy" id="2487344"/>
    <lineage>
        <taxon>Bacteria</taxon>
        <taxon>Bacillati</taxon>
        <taxon>Actinomycetota</taxon>
        <taxon>Actinomycetes</taxon>
        <taxon>Mycobacteriales</taxon>
        <taxon>Mycobacteriaceae</taxon>
        <taxon>Mycolicibacterium</taxon>
    </lineage>
</organism>
<dbReference type="PANTHER" id="PTHR46268">
    <property type="entry name" value="STRESS RESPONSE PROTEIN NHAX"/>
    <property type="match status" value="1"/>
</dbReference>
<dbReference type="InterPro" id="IPR006015">
    <property type="entry name" value="Universal_stress_UspA"/>
</dbReference>
<name>A0ABW9LAT9_9MYCO</name>
<sequence>MSQRNSHQGIVVGTDGSASARVAVWWAAREAAMRHMPLAIVHVLPTLPVAASALGWPAGRVPEEILEIQEAEGRDYIADATITARDSVGNQKIDITGEMFIGAPVAALAEVSRDAQMVVVASRGRSAKHRRLLGSVSAGLLHHAHCPVAVVPDEEESPEIGRLPVLVGIDGSAASELATAVAFDEASWRGVDLVALHVWSDADMSSLPSFETSAQLQVAEEALAERLAGWQEKYPDVTVHRVIRYDRPVQHLLDESVRAQLVVVGSHGRGGFTGMLLGSVSAAISQEARVPVIVVRQR</sequence>
<dbReference type="Pfam" id="PF00582">
    <property type="entry name" value="Usp"/>
    <property type="match status" value="2"/>
</dbReference>
<dbReference type="Proteomes" id="UP001635816">
    <property type="component" value="Unassembled WGS sequence"/>
</dbReference>
<keyword evidence="2" id="KW-0547">Nucleotide-binding</keyword>
<evidence type="ECO:0000256" key="2">
    <source>
        <dbReference type="ARBA" id="ARBA00022741"/>
    </source>
</evidence>
<evidence type="ECO:0000256" key="1">
    <source>
        <dbReference type="ARBA" id="ARBA00008791"/>
    </source>
</evidence>
<evidence type="ECO:0000256" key="3">
    <source>
        <dbReference type="ARBA" id="ARBA00022840"/>
    </source>
</evidence>
<reference evidence="5 6" key="1">
    <citation type="submission" date="2024-12" db="EMBL/GenBank/DDBJ databases">
        <title>The coexistence of Mycolicibacterium septicum and Mycolicibacterium nivoides in clinical samples.</title>
        <authorList>
            <person name="Wang C."/>
            <person name="Feng Y."/>
            <person name="Zong Z."/>
        </authorList>
    </citation>
    <scope>NUCLEOTIDE SEQUENCE [LARGE SCALE GENOMIC DNA]</scope>
    <source>
        <strain evidence="5 6">120309</strain>
    </source>
</reference>
<proteinExistence type="inferred from homology"/>